<dbReference type="STRING" id="1042163.BRLA_c030340"/>
<accession>A0A075R7F2</accession>
<sequence>MKRALLSKAPIVLFDEPTSALDSHSESCVRDAIRSLKDQRTVVIVTHQMQTTEIANVIFVMEQGSIVDHGTPDEMKVKEGPYLRLFVGETTSDKAISIH</sequence>
<dbReference type="InterPro" id="IPR027417">
    <property type="entry name" value="P-loop_NTPase"/>
</dbReference>
<dbReference type="eggNOG" id="COG5265">
    <property type="taxonomic scope" value="Bacteria"/>
</dbReference>
<dbReference type="InterPro" id="IPR039421">
    <property type="entry name" value="Type_1_exporter"/>
</dbReference>
<proteinExistence type="predicted"/>
<dbReference type="Gene3D" id="3.40.50.300">
    <property type="entry name" value="P-loop containing nucleotide triphosphate hydrolases"/>
    <property type="match status" value="1"/>
</dbReference>
<dbReference type="GO" id="GO:0015421">
    <property type="term" value="F:ABC-type oligopeptide transporter activity"/>
    <property type="evidence" value="ECO:0007669"/>
    <property type="project" value="TreeGrafter"/>
</dbReference>
<keyword evidence="2" id="KW-1185">Reference proteome</keyword>
<dbReference type="SUPFAM" id="SSF52540">
    <property type="entry name" value="P-loop containing nucleoside triphosphate hydrolases"/>
    <property type="match status" value="1"/>
</dbReference>
<organism evidence="1 2">
    <name type="scientific">Brevibacillus laterosporus LMG 15441</name>
    <dbReference type="NCBI Taxonomy" id="1042163"/>
    <lineage>
        <taxon>Bacteria</taxon>
        <taxon>Bacillati</taxon>
        <taxon>Bacillota</taxon>
        <taxon>Bacilli</taxon>
        <taxon>Bacillales</taxon>
        <taxon>Paenibacillaceae</taxon>
        <taxon>Brevibacillus</taxon>
    </lineage>
</organism>
<reference evidence="1 2" key="1">
    <citation type="journal article" date="2011" name="J. Bacteriol.">
        <title>Genome sequence of Brevibacillus laterosporus LMG 15441, a pathogen of invertebrates.</title>
        <authorList>
            <person name="Djukic M."/>
            <person name="Poehlein A."/>
            <person name="Thurmer A."/>
            <person name="Daniel R."/>
        </authorList>
    </citation>
    <scope>NUCLEOTIDE SEQUENCE [LARGE SCALE GENOMIC DNA]</scope>
    <source>
        <strain evidence="1 2">LMG 15441</strain>
    </source>
</reference>
<dbReference type="KEGG" id="blr:BRLA_c030340"/>
<keyword evidence="1" id="KW-0378">Hydrolase</keyword>
<dbReference type="EC" id="3.6.3.-" evidence="1"/>
<dbReference type="PANTHER" id="PTHR43394:SF1">
    <property type="entry name" value="ATP-BINDING CASSETTE SUB-FAMILY B MEMBER 10, MITOCHONDRIAL"/>
    <property type="match status" value="1"/>
</dbReference>
<dbReference type="EMBL" id="CP007806">
    <property type="protein sequence ID" value="AIG27346.1"/>
    <property type="molecule type" value="Genomic_DNA"/>
</dbReference>
<name>A0A075R7F2_BRELA</name>
<evidence type="ECO:0000313" key="1">
    <source>
        <dbReference type="EMBL" id="AIG27346.1"/>
    </source>
</evidence>
<dbReference type="Proteomes" id="UP000005850">
    <property type="component" value="Chromosome"/>
</dbReference>
<dbReference type="GO" id="GO:0005524">
    <property type="term" value="F:ATP binding"/>
    <property type="evidence" value="ECO:0007669"/>
    <property type="project" value="UniProtKB-KW"/>
</dbReference>
<dbReference type="GO" id="GO:0016787">
    <property type="term" value="F:hydrolase activity"/>
    <property type="evidence" value="ECO:0007669"/>
    <property type="project" value="UniProtKB-KW"/>
</dbReference>
<gene>
    <name evidence="1" type="primary">msbA</name>
    <name evidence="1" type="ORF">BRLA_c030340</name>
</gene>
<protein>
    <submittedName>
        <fullName evidence="1">Lipid A export ATP-binding/permease protein MsbA</fullName>
        <ecNumber evidence="1">3.6.3.-</ecNumber>
    </submittedName>
</protein>
<dbReference type="PANTHER" id="PTHR43394">
    <property type="entry name" value="ATP-DEPENDENT PERMEASE MDL1, MITOCHONDRIAL"/>
    <property type="match status" value="1"/>
</dbReference>
<dbReference type="RefSeq" id="WP_003335758.1">
    <property type="nucleotide sequence ID" value="NZ_CP007806.1"/>
</dbReference>
<keyword evidence="1" id="KW-0067">ATP-binding</keyword>
<dbReference type="HOGENOM" id="CLU_000604_61_3_9"/>
<evidence type="ECO:0000313" key="2">
    <source>
        <dbReference type="Proteomes" id="UP000005850"/>
    </source>
</evidence>
<keyword evidence="1" id="KW-0547">Nucleotide-binding</keyword>
<dbReference type="AlphaFoldDB" id="A0A075R7F2"/>